<reference evidence="9" key="1">
    <citation type="submission" date="2017-02" db="EMBL/GenBank/DDBJ databases">
        <authorList>
            <person name="Daims H."/>
        </authorList>
    </citation>
    <scope>NUCLEOTIDE SEQUENCE [LARGE SCALE GENOMIC DNA]</scope>
</reference>
<dbReference type="PANTHER" id="PTHR11384">
    <property type="entry name" value="ATP-BINDING CASSETTE, SUB-FAMILY D MEMBER"/>
    <property type="match status" value="1"/>
</dbReference>
<evidence type="ECO:0000313" key="9">
    <source>
        <dbReference type="Proteomes" id="UP000195667"/>
    </source>
</evidence>
<dbReference type="GO" id="GO:0005886">
    <property type="term" value="C:plasma membrane"/>
    <property type="evidence" value="ECO:0007669"/>
    <property type="project" value="UniProtKB-SubCell"/>
</dbReference>
<feature type="transmembrane region" description="Helical" evidence="6">
    <location>
        <begin position="146"/>
        <end position="168"/>
    </location>
</feature>
<dbReference type="RefSeq" id="WP_087144618.1">
    <property type="nucleotide sequence ID" value="NZ_FUKI01000141.1"/>
</dbReference>
<dbReference type="EMBL" id="FUKI01000141">
    <property type="protein sequence ID" value="SJM95059.1"/>
    <property type="molecule type" value="Genomic_DNA"/>
</dbReference>
<accession>A0A1R4HFQ6</accession>
<dbReference type="Gene3D" id="3.40.50.300">
    <property type="entry name" value="P-loop containing nucleotide triphosphate hydrolases"/>
    <property type="match status" value="1"/>
</dbReference>
<evidence type="ECO:0000259" key="7">
    <source>
        <dbReference type="PROSITE" id="PS50929"/>
    </source>
</evidence>
<evidence type="ECO:0000256" key="6">
    <source>
        <dbReference type="SAM" id="Phobius"/>
    </source>
</evidence>
<dbReference type="GO" id="GO:0140359">
    <property type="term" value="F:ABC-type transporter activity"/>
    <property type="evidence" value="ECO:0007669"/>
    <property type="project" value="InterPro"/>
</dbReference>
<dbReference type="Gene3D" id="1.20.1560.10">
    <property type="entry name" value="ABC transporter type 1, transmembrane domain"/>
    <property type="match status" value="1"/>
</dbReference>
<keyword evidence="3 6" id="KW-0812">Transmembrane</keyword>
<dbReference type="AlphaFoldDB" id="A0A1R4HFQ6"/>
<evidence type="ECO:0000256" key="5">
    <source>
        <dbReference type="ARBA" id="ARBA00023136"/>
    </source>
</evidence>
<dbReference type="InterPro" id="IPR050835">
    <property type="entry name" value="ABC_transporter_sub-D"/>
</dbReference>
<evidence type="ECO:0000256" key="4">
    <source>
        <dbReference type="ARBA" id="ARBA00022989"/>
    </source>
</evidence>
<evidence type="ECO:0000256" key="2">
    <source>
        <dbReference type="ARBA" id="ARBA00022448"/>
    </source>
</evidence>
<feature type="transmembrane region" description="Helical" evidence="6">
    <location>
        <begin position="188"/>
        <end position="208"/>
    </location>
</feature>
<dbReference type="InterPro" id="IPR011527">
    <property type="entry name" value="ABC1_TM_dom"/>
</dbReference>
<dbReference type="Pfam" id="PF06472">
    <property type="entry name" value="ABC_membrane_2"/>
    <property type="match status" value="1"/>
</dbReference>
<keyword evidence="9" id="KW-1185">Reference proteome</keyword>
<dbReference type="InterPro" id="IPR027417">
    <property type="entry name" value="P-loop_NTPase"/>
</dbReference>
<dbReference type="PANTHER" id="PTHR11384:SF59">
    <property type="entry name" value="LYSOSOMAL COBALAMIN TRANSPORTER ABCD4"/>
    <property type="match status" value="1"/>
</dbReference>
<dbReference type="SUPFAM" id="SSF52540">
    <property type="entry name" value="P-loop containing nucleoside triphosphate hydrolases"/>
    <property type="match status" value="1"/>
</dbReference>
<evidence type="ECO:0000313" key="8">
    <source>
        <dbReference type="EMBL" id="SJM95059.1"/>
    </source>
</evidence>
<gene>
    <name evidence="8" type="ORF">CRENPOLYSF1_630007</name>
</gene>
<evidence type="ECO:0000256" key="3">
    <source>
        <dbReference type="ARBA" id="ARBA00022692"/>
    </source>
</evidence>
<sequence length="564" mass="62338">MSGQDGFFKQFITLTGGFWSSKNKSAIRKDTGLLIVLTTMQIGVAIVVTQWNKDLFDALEKHAMAGVIIQVQLLIGIFLASIMITTTHLIVKRRLLISWRSWLTKKVISRWMHKGRHYQVTFMSNDGHDNPDGRIAEDIRIVTEEAVALALSLFYSVLLLGSFSKILWTLSGTVVLKLGSLSLPVVGYLVWIAIIYSVFASIVGWWMGKPLTVATNARQTEEANYRHGLITAQENSQAIALIHGESDERERFITAFKAIIATYQQQTAAWTRIQIFSSGYSVTSMALPILAASPRYIAGAITLGTLMQSVQAFGHMVSALSWPVNNMAQIAKWRTSVERVSSLVKALDELDHDIAGLDSQQICVDNTEKSLLSFTDVSITGLDGATLSATLNDDIKAGEHVLISGEAGTGAKLFQAIAGLWPWGSGRITVPSDELLFIMPPRPYLPTGSLYAAICYPKSLALFKPSVIASLLKQVGLDELAKEPERVESWGLLLSREQQQRLGLVRVLLHRPLWIFIQEALDSLTPDGEIQMLKLLAKELPEVAILTISNKPTAKAFHQREWVI</sequence>
<dbReference type="InterPro" id="IPR036640">
    <property type="entry name" value="ABC1_TM_sf"/>
</dbReference>
<keyword evidence="5 6" id="KW-0472">Membrane</keyword>
<dbReference type="SUPFAM" id="SSF90123">
    <property type="entry name" value="ABC transporter transmembrane region"/>
    <property type="match status" value="1"/>
</dbReference>
<evidence type="ECO:0000256" key="1">
    <source>
        <dbReference type="ARBA" id="ARBA00004651"/>
    </source>
</evidence>
<feature type="domain" description="ABC transmembrane type-1" evidence="7">
    <location>
        <begin position="33"/>
        <end position="332"/>
    </location>
</feature>
<keyword evidence="2" id="KW-0813">Transport</keyword>
<feature type="transmembrane region" description="Helical" evidence="6">
    <location>
        <begin position="32"/>
        <end position="51"/>
    </location>
</feature>
<comment type="subcellular location">
    <subcellularLocation>
        <location evidence="1">Cell membrane</location>
        <topology evidence="1">Multi-pass membrane protein</topology>
    </subcellularLocation>
</comment>
<name>A0A1R4HFQ6_9GAMM</name>
<proteinExistence type="predicted"/>
<keyword evidence="4 6" id="KW-1133">Transmembrane helix</keyword>
<dbReference type="OrthoDB" id="9810134at2"/>
<organism evidence="8 9">
    <name type="scientific">Crenothrix polyspora</name>
    <dbReference type="NCBI Taxonomy" id="360316"/>
    <lineage>
        <taxon>Bacteria</taxon>
        <taxon>Pseudomonadati</taxon>
        <taxon>Pseudomonadota</taxon>
        <taxon>Gammaproteobacteria</taxon>
        <taxon>Methylococcales</taxon>
        <taxon>Crenotrichaceae</taxon>
        <taxon>Crenothrix</taxon>
    </lineage>
</organism>
<dbReference type="Proteomes" id="UP000195667">
    <property type="component" value="Unassembled WGS sequence"/>
</dbReference>
<feature type="transmembrane region" description="Helical" evidence="6">
    <location>
        <begin position="63"/>
        <end position="91"/>
    </location>
</feature>
<protein>
    <submittedName>
        <fullName evidence="8">ABC-type transport system, permease and ATPase component</fullName>
    </submittedName>
</protein>
<dbReference type="GO" id="GO:0005524">
    <property type="term" value="F:ATP binding"/>
    <property type="evidence" value="ECO:0007669"/>
    <property type="project" value="InterPro"/>
</dbReference>
<dbReference type="PROSITE" id="PS50929">
    <property type="entry name" value="ABC_TM1F"/>
    <property type="match status" value="1"/>
</dbReference>